<dbReference type="AlphaFoldDB" id="A0A9P3M1M4"/>
<dbReference type="EMBL" id="BQFW01000015">
    <property type="protein sequence ID" value="GJJ78731.1"/>
    <property type="molecule type" value="Genomic_DNA"/>
</dbReference>
<feature type="region of interest" description="Disordered" evidence="1">
    <location>
        <begin position="20"/>
        <end position="40"/>
    </location>
</feature>
<protein>
    <recommendedName>
        <fullName evidence="4">Long chronological lifespan protein 2</fullName>
    </recommendedName>
</protein>
<accession>A0A9P3M1M4</accession>
<reference evidence="2" key="1">
    <citation type="submission" date="2021-11" db="EMBL/GenBank/DDBJ databases">
        <authorList>
            <person name="Herlambang A."/>
            <person name="Guo Y."/>
            <person name="Takashima Y."/>
            <person name="Nishizawa T."/>
        </authorList>
    </citation>
    <scope>NUCLEOTIDE SEQUENCE</scope>
    <source>
        <strain evidence="2">E1425</strain>
    </source>
</reference>
<evidence type="ECO:0000256" key="1">
    <source>
        <dbReference type="SAM" id="MobiDB-lite"/>
    </source>
</evidence>
<sequence>MFVSTLFCGVRSLYNSASISGPSSKMLSKDSTSPSCPSSLSPPTPFSLRSLILLLALILYTLPSEFPCVSTKGFFSAVRTPKSSPSMPLRSSPLPTTFGAPAPWSIVEEQEAYFRHLDEQRAKTQDGDQEGDSNANFEFQRYRQYQKQKKGQSNVQDRFYEQQQERLQRQQSSSNQGSCAGYLCPETGTCVDLPILCPCPSNLDRKVLTGEWYVCLRGHSSNLRQ</sequence>
<comment type="caution">
    <text evidence="2">The sequence shown here is derived from an EMBL/GenBank/DDBJ whole genome shotgun (WGS) entry which is preliminary data.</text>
</comment>
<evidence type="ECO:0000313" key="2">
    <source>
        <dbReference type="EMBL" id="GJJ78731.1"/>
    </source>
</evidence>
<dbReference type="Proteomes" id="UP000827284">
    <property type="component" value="Unassembled WGS sequence"/>
</dbReference>
<keyword evidence="3" id="KW-1185">Reference proteome</keyword>
<dbReference type="OrthoDB" id="2234316at2759"/>
<feature type="compositionally biased region" description="Low complexity" evidence="1">
    <location>
        <begin position="29"/>
        <end position="39"/>
    </location>
</feature>
<name>A0A9P3M1M4_9FUNG</name>
<organism evidence="2 3">
    <name type="scientific">Entomortierella parvispora</name>
    <dbReference type="NCBI Taxonomy" id="205924"/>
    <lineage>
        <taxon>Eukaryota</taxon>
        <taxon>Fungi</taxon>
        <taxon>Fungi incertae sedis</taxon>
        <taxon>Mucoromycota</taxon>
        <taxon>Mortierellomycotina</taxon>
        <taxon>Mortierellomycetes</taxon>
        <taxon>Mortierellales</taxon>
        <taxon>Mortierellaceae</taxon>
        <taxon>Entomortierella</taxon>
    </lineage>
</organism>
<gene>
    <name evidence="2" type="ORF">EMPS_11090</name>
</gene>
<evidence type="ECO:0000313" key="3">
    <source>
        <dbReference type="Proteomes" id="UP000827284"/>
    </source>
</evidence>
<proteinExistence type="predicted"/>
<reference evidence="2" key="2">
    <citation type="journal article" date="2022" name="Microbiol. Resour. Announc.">
        <title>Whole-Genome Sequence of Entomortierella parvispora E1425, a Mucoromycotan Fungus Associated with Burkholderiaceae-Related Endosymbiotic Bacteria.</title>
        <authorList>
            <person name="Herlambang A."/>
            <person name="Guo Y."/>
            <person name="Takashima Y."/>
            <person name="Narisawa K."/>
            <person name="Ohta H."/>
            <person name="Nishizawa T."/>
        </authorList>
    </citation>
    <scope>NUCLEOTIDE SEQUENCE</scope>
    <source>
        <strain evidence="2">E1425</strain>
    </source>
</reference>
<evidence type="ECO:0008006" key="4">
    <source>
        <dbReference type="Google" id="ProtNLM"/>
    </source>
</evidence>